<dbReference type="SUPFAM" id="SSF82199">
    <property type="entry name" value="SET domain"/>
    <property type="match status" value="1"/>
</dbReference>
<evidence type="ECO:0000313" key="4">
    <source>
        <dbReference type="Proteomes" id="UP000322873"/>
    </source>
</evidence>
<dbReference type="PANTHER" id="PTHR12197">
    <property type="entry name" value="HISTONE-LYSINE N-METHYLTRANSFERASE SMYD"/>
    <property type="match status" value="1"/>
</dbReference>
<dbReference type="AlphaFoldDB" id="A0A5M9JB32"/>
<dbReference type="EMBL" id="VICG01000013">
    <property type="protein sequence ID" value="KAA8565800.1"/>
    <property type="molecule type" value="Genomic_DNA"/>
</dbReference>
<dbReference type="InterPro" id="IPR046341">
    <property type="entry name" value="SET_dom_sf"/>
</dbReference>
<evidence type="ECO:0000259" key="2">
    <source>
        <dbReference type="PROSITE" id="PS50280"/>
    </source>
</evidence>
<dbReference type="VEuPathDB" id="FungiDB:MFRU_006g03380"/>
<dbReference type="CDD" id="cd20071">
    <property type="entry name" value="SET_SMYD"/>
    <property type="match status" value="1"/>
</dbReference>
<dbReference type="Proteomes" id="UP000322873">
    <property type="component" value="Unassembled WGS sequence"/>
</dbReference>
<organism evidence="3 4">
    <name type="scientific">Monilinia fructicola</name>
    <name type="common">Brown rot fungus</name>
    <name type="synonym">Ciboria fructicola</name>
    <dbReference type="NCBI Taxonomy" id="38448"/>
    <lineage>
        <taxon>Eukaryota</taxon>
        <taxon>Fungi</taxon>
        <taxon>Dikarya</taxon>
        <taxon>Ascomycota</taxon>
        <taxon>Pezizomycotina</taxon>
        <taxon>Leotiomycetes</taxon>
        <taxon>Helotiales</taxon>
        <taxon>Sclerotiniaceae</taxon>
        <taxon>Monilinia</taxon>
    </lineage>
</organism>
<feature type="compositionally biased region" description="Basic and acidic residues" evidence="1">
    <location>
        <begin position="99"/>
        <end position="109"/>
    </location>
</feature>
<keyword evidence="4" id="KW-1185">Reference proteome</keyword>
<feature type="domain" description="SET" evidence="2">
    <location>
        <begin position="143"/>
        <end position="293"/>
    </location>
</feature>
<dbReference type="InterPro" id="IPR050869">
    <property type="entry name" value="H3K4_H4K5_MeTrfase"/>
</dbReference>
<dbReference type="GO" id="GO:0005634">
    <property type="term" value="C:nucleus"/>
    <property type="evidence" value="ECO:0007669"/>
    <property type="project" value="TreeGrafter"/>
</dbReference>
<feature type="region of interest" description="Disordered" evidence="1">
    <location>
        <begin position="95"/>
        <end position="123"/>
    </location>
</feature>
<reference evidence="3 4" key="1">
    <citation type="submission" date="2019-06" db="EMBL/GenBank/DDBJ databases">
        <title>Genome Sequence of the Brown Rot Fungal Pathogen Monilinia fructicola.</title>
        <authorList>
            <person name="De Miccolis Angelini R.M."/>
            <person name="Landi L."/>
            <person name="Abate D."/>
            <person name="Pollastro S."/>
            <person name="Romanazzi G."/>
            <person name="Faretra F."/>
        </authorList>
    </citation>
    <scope>NUCLEOTIDE SEQUENCE [LARGE SCALE GENOMIC DNA]</scope>
    <source>
        <strain evidence="3 4">Mfrc123</strain>
    </source>
</reference>
<dbReference type="SMART" id="SM00317">
    <property type="entry name" value="SET"/>
    <property type="match status" value="1"/>
</dbReference>
<proteinExistence type="predicted"/>
<dbReference type="InterPro" id="IPR001214">
    <property type="entry name" value="SET_dom"/>
</dbReference>
<evidence type="ECO:0000313" key="3">
    <source>
        <dbReference type="EMBL" id="KAA8565800.1"/>
    </source>
</evidence>
<sequence>MASSSSNEDEIGSEIMEAFLALFPRDNIYVAQDRDGDTATMHAVFRTVAMTAAGQSAGSASAEPKPEGEAIAPVITPGSAAGAAIPSGLVLSSEESNDFAEKRDSKGVEPFEDNDSIDNDTVHPAPAATLKEEIVNDAFLSSRLFEIKPILLGTPSSPTSELEEGLFAIHPIPAYTEIFREAPLIHGGPTWLGREAAVRSLTASKKDAAARLMGVCHCDSEYCRSETVLMQIWDSNNYAADGQEDFIYANGSKINHACVSNCTMAFTPAPKSYVSIRTKRDLVQGEEITINYGCEGPFQYREEKFAKEFKFLCRCDACINKLDVPRTDHAYHSEHKLFLATDTTTITVLGVETSAEAAESKEIREWAAEIEKFATGEEEKLYNLYKSLISAGARSLKQTPHHRPRPVQTWFEMGLMKYLRGDNKYHFDEDTLQCYLYRITKKFAVNFESVNMCPGFIYH</sequence>
<protein>
    <recommendedName>
        <fullName evidence="2">SET domain-containing protein</fullName>
    </recommendedName>
</protein>
<comment type="caution">
    <text evidence="3">The sequence shown here is derived from an EMBL/GenBank/DDBJ whole genome shotgun (WGS) entry which is preliminary data.</text>
</comment>
<name>A0A5M9JB32_MONFR</name>
<gene>
    <name evidence="3" type="ORF">EYC84_009625</name>
</gene>
<dbReference type="PROSITE" id="PS50280">
    <property type="entry name" value="SET"/>
    <property type="match status" value="1"/>
</dbReference>
<dbReference type="Pfam" id="PF00856">
    <property type="entry name" value="SET"/>
    <property type="match status" value="1"/>
</dbReference>
<dbReference type="Gene3D" id="2.170.270.10">
    <property type="entry name" value="SET domain"/>
    <property type="match status" value="1"/>
</dbReference>
<dbReference type="PANTHER" id="PTHR12197:SF251">
    <property type="entry name" value="EG:BACR7C10.4 PROTEIN"/>
    <property type="match status" value="1"/>
</dbReference>
<accession>A0A5M9JB32</accession>
<evidence type="ECO:0000256" key="1">
    <source>
        <dbReference type="SAM" id="MobiDB-lite"/>
    </source>
</evidence>